<dbReference type="Proteomes" id="UP000263377">
    <property type="component" value="Unassembled WGS sequence"/>
</dbReference>
<gene>
    <name evidence="2" type="ORF">DR950_03850</name>
</gene>
<comment type="caution">
    <text evidence="2">The sequence shown here is derived from an EMBL/GenBank/DDBJ whole genome shotgun (WGS) entry which is preliminary data.</text>
</comment>
<dbReference type="InterPro" id="IPR032675">
    <property type="entry name" value="LRR_dom_sf"/>
</dbReference>
<organism evidence="2 3">
    <name type="scientific">Kitasatospora xanthocidica</name>
    <dbReference type="NCBI Taxonomy" id="83382"/>
    <lineage>
        <taxon>Bacteria</taxon>
        <taxon>Bacillati</taxon>
        <taxon>Actinomycetota</taxon>
        <taxon>Actinomycetes</taxon>
        <taxon>Kitasatosporales</taxon>
        <taxon>Streptomycetaceae</taxon>
        <taxon>Kitasatospora</taxon>
    </lineage>
</organism>
<dbReference type="InterPro" id="IPR051873">
    <property type="entry name" value="KNR4/SMI1_regulator"/>
</dbReference>
<dbReference type="Pfam" id="PF09346">
    <property type="entry name" value="SMI1_KNR4"/>
    <property type="match status" value="1"/>
</dbReference>
<evidence type="ECO:0000313" key="3">
    <source>
        <dbReference type="Proteomes" id="UP000263377"/>
    </source>
</evidence>
<dbReference type="EMBL" id="QVIG01000001">
    <property type="protein sequence ID" value="RGD57039.1"/>
    <property type="molecule type" value="Genomic_DNA"/>
</dbReference>
<dbReference type="SUPFAM" id="SSF160631">
    <property type="entry name" value="SMI1/KNR4-like"/>
    <property type="match status" value="1"/>
</dbReference>
<protein>
    <submittedName>
        <fullName evidence="2">SMI1/KNR4 family protein</fullName>
    </submittedName>
</protein>
<dbReference type="PANTHER" id="PTHR47432">
    <property type="entry name" value="CELL WALL ASSEMBLY REGULATOR SMI1"/>
    <property type="match status" value="1"/>
</dbReference>
<dbReference type="SUPFAM" id="SSF52058">
    <property type="entry name" value="L domain-like"/>
    <property type="match status" value="1"/>
</dbReference>
<dbReference type="InterPro" id="IPR018958">
    <property type="entry name" value="Knr4/Smi1-like_dom"/>
</dbReference>
<sequence length="530" mass="56900">MAEQVEQGVARVAESIAANAPEGWTEAVLASRQGLFGLGVSGRYTIAGEKPRPVHGAAIFQGLDDVTAAVGAARGWERTNLEIRCRPSGEFALTASRQVVSRLHDARPGFLAVLDHDCRLSQPGFAQEESGAAPAGDPELAVTRLRAYLERRADILGHAERLPPPVTTTALDDAERRLGRPLPADLRALYLIADGSGDEAIGLFGSLAWMPLARVVAVNANLWEPVWSGWETSWDSVVLDAEPLDTVRRCHEHPGWLPFATADDGNYLAVDMSPARAGRPGQVIQIGRDYYDGPLYVCDSVTSLLARYLDLLERDAYEVEEDEVDYIEFVEGPREFGSSPELVADGIPQDVPPGVQTVLIHCNAPSGLMDLTPLTAAPHLRRLELHRRPVDDLSPLRELPVEFLGVTLHGGDLAPLAGHRHLTALDLATSGPVDISPLRTVPNLRGLDLSRAEVRNLTALAECPGLRYLALTAGQWAVLLDQGALPATLAAARLAGAEVPDDVALAWAERLGRFVGEPFTVTGTLAPDGG</sequence>
<evidence type="ECO:0000313" key="2">
    <source>
        <dbReference type="EMBL" id="RGD57039.1"/>
    </source>
</evidence>
<name>A0A372ZMB3_9ACTN</name>
<feature type="domain" description="Knr4/Smi1-like" evidence="1">
    <location>
        <begin position="165"/>
        <end position="311"/>
    </location>
</feature>
<reference evidence="2 3" key="1">
    <citation type="submission" date="2018-08" db="EMBL/GenBank/DDBJ databases">
        <title>Diversity &amp; Physiological Properties of Lignin-Decomposing Actinobacteria from Soil.</title>
        <authorList>
            <person name="Roh S.G."/>
            <person name="Kim S.B."/>
        </authorList>
    </citation>
    <scope>NUCLEOTIDE SEQUENCE [LARGE SCALE GENOMIC DNA]</scope>
    <source>
        <strain evidence="2 3">MMS17-GH009</strain>
    </source>
</reference>
<dbReference type="SMART" id="SM00860">
    <property type="entry name" value="SMI1_KNR4"/>
    <property type="match status" value="1"/>
</dbReference>
<proteinExistence type="predicted"/>
<accession>A0A372ZMB3</accession>
<dbReference type="AlphaFoldDB" id="A0A372ZMB3"/>
<dbReference type="PANTHER" id="PTHR47432:SF1">
    <property type="entry name" value="CELL WALL ASSEMBLY REGULATOR SMI1"/>
    <property type="match status" value="1"/>
</dbReference>
<evidence type="ECO:0000259" key="1">
    <source>
        <dbReference type="SMART" id="SM00860"/>
    </source>
</evidence>
<keyword evidence="3" id="KW-1185">Reference proteome</keyword>
<dbReference type="InterPro" id="IPR037883">
    <property type="entry name" value="Knr4/Smi1-like_sf"/>
</dbReference>
<dbReference type="Gene3D" id="3.80.10.10">
    <property type="entry name" value="Ribonuclease Inhibitor"/>
    <property type="match status" value="1"/>
</dbReference>
<dbReference type="GO" id="GO:0043332">
    <property type="term" value="C:mating projection tip"/>
    <property type="evidence" value="ECO:0007669"/>
    <property type="project" value="TreeGrafter"/>
</dbReference>